<evidence type="ECO:0000256" key="4">
    <source>
        <dbReference type="ARBA" id="ARBA00022692"/>
    </source>
</evidence>
<dbReference type="Gene3D" id="2.40.170.20">
    <property type="entry name" value="TonB-dependent receptor, beta-barrel domain"/>
    <property type="match status" value="1"/>
</dbReference>
<evidence type="ECO:0000259" key="14">
    <source>
        <dbReference type="Pfam" id="PF07715"/>
    </source>
</evidence>
<evidence type="ECO:0000313" key="15">
    <source>
        <dbReference type="EMBL" id="AJP74093.1"/>
    </source>
</evidence>
<dbReference type="KEGG" id="sphi:TS85_23320"/>
<protein>
    <submittedName>
        <fullName evidence="15">TonB-dependent receptor</fullName>
    </submittedName>
</protein>
<evidence type="ECO:0000256" key="10">
    <source>
        <dbReference type="PROSITE-ProRule" id="PRU01360"/>
    </source>
</evidence>
<feature type="domain" description="TonB-dependent receptor plug" evidence="14">
    <location>
        <begin position="54"/>
        <end position="155"/>
    </location>
</feature>
<keyword evidence="6 11" id="KW-0798">TonB box</keyword>
<proteinExistence type="inferred from homology"/>
<dbReference type="InterPro" id="IPR000531">
    <property type="entry name" value="Beta-barrel_TonB"/>
</dbReference>
<evidence type="ECO:0000256" key="11">
    <source>
        <dbReference type="RuleBase" id="RU003357"/>
    </source>
</evidence>
<sequence length="920" mass="98847">MRNKLYAGVAFAALILPASAYAQSTGSVDFEEGAEIVVTGARADNGVNGIVVPDTSKSRGVLTSEFINRQSPGQSVNEIINQLPGVSYQSNDPYGSSGGSLNIRGFDSTRISQTFDGVPLNDSGGYAIYGNQQLDPELIEQVNVNFGSTDVDSPTASATGSTVNYRSIVPTEDFGVKLVGSAGDFGFFRVFGLVNTGEFGPFGTRAWFAGSTTRNHSPFNKESQIEKQQYNARIYQTLGSNGDFISLAGHYNENRNNFQGSVPLRWTVPGTAGGGTVGPNSSNRFPLTRDEASYTVPACQTNQVTGAGAQAANSCGSIFDERYNPSNTGNIRGASRFTLMDGLVLSVDPSYQYVKANGGGTVVAQEARRDVNPSGGNANCNTTANSATVSCQSGYIGGTPYFGRDLNGDGDLLDTVRLLAPSQTQTQRIGVISSLRYDITPDQSIRLAYTYDRARHRQTGETGYLQLNGKPYDVFPVNDPVADVNGRVLQKRDRLSFAILHQVAAEYRGSFFDDTFRVNGGIRAPFFRRNLTNYCATSSAAGFVECFGSDTTAQAAWLAANPTQTVVASVAAANGATCVGTVCTFPTQGPQQRIFNYKKILPNVGYTWSLTQQVDVFGNYSKGLQVPGTDNLYNSFYFVKGTASANPKPETSDNFDLGIRYRSSTLQLQLSGWYTDYQNRLAQSYDPDLDKSVYRNLGAVKKYGVDGTIAYSPVRQLSVYAFGSYLHSEIQNDVEIGRTTVAGPLGPVGSIIYAPTAGKREANAPEYTFGGGATVDLDYFSVGFNAKRTGPRYLYDTNEPVRAIIATGTGASTVYNQYTVYGNKTPAYTQINIDARVPLGWAGLNDQTYFQLNVLNVWNTLWVGSVNSGNGSLNQGPTYCGSSNGNCRVGQGVDIVSYGSALNSQIGYPRTFMGTLVVGF</sequence>
<dbReference type="RefSeq" id="WP_044335463.1">
    <property type="nucleotide sequence ID" value="NZ_CP010836.1"/>
</dbReference>
<comment type="similarity">
    <text evidence="10 11">Belongs to the TonB-dependent receptor family.</text>
</comment>
<dbReference type="Proteomes" id="UP000032300">
    <property type="component" value="Chromosome"/>
</dbReference>
<keyword evidence="2 10" id="KW-0813">Transport</keyword>
<name>A0A7U5BF20_9SPHN</name>
<keyword evidence="4 10" id="KW-0812">Transmembrane</keyword>
<keyword evidence="5 12" id="KW-0732">Signal</keyword>
<dbReference type="EMBL" id="CP010836">
    <property type="protein sequence ID" value="AJP74093.1"/>
    <property type="molecule type" value="Genomic_DNA"/>
</dbReference>
<reference evidence="15 16" key="2">
    <citation type="submission" date="2015-02" db="EMBL/GenBank/DDBJ databases">
        <title>The complete genome of Sphingomonas hengshuiensis sp. WHSC-8 isolated from soil of Hengshui Lake.</title>
        <authorList>
            <person name="Wei S."/>
            <person name="Guo J."/>
            <person name="Su C."/>
            <person name="Wu R."/>
            <person name="Zhang Z."/>
            <person name="Liang K."/>
            <person name="Li H."/>
            <person name="Wang T."/>
            <person name="Liu H."/>
            <person name="Zhang C."/>
            <person name="Li Z."/>
            <person name="Wang Q."/>
            <person name="Meng J."/>
        </authorList>
    </citation>
    <scope>NUCLEOTIDE SEQUENCE [LARGE SCALE GENOMIC DNA]</scope>
    <source>
        <strain evidence="15 16">WHSC-8</strain>
    </source>
</reference>
<dbReference type="Pfam" id="PF07715">
    <property type="entry name" value="Plug"/>
    <property type="match status" value="1"/>
</dbReference>
<dbReference type="PANTHER" id="PTHR30069:SF29">
    <property type="entry name" value="HEMOGLOBIN AND HEMOGLOBIN-HAPTOGLOBIN-BINDING PROTEIN 1-RELATED"/>
    <property type="match status" value="1"/>
</dbReference>
<evidence type="ECO:0000256" key="12">
    <source>
        <dbReference type="SAM" id="SignalP"/>
    </source>
</evidence>
<accession>A0A7U5BF20</accession>
<evidence type="ECO:0000256" key="3">
    <source>
        <dbReference type="ARBA" id="ARBA00022452"/>
    </source>
</evidence>
<keyword evidence="9 10" id="KW-0998">Cell outer membrane</keyword>
<evidence type="ECO:0000256" key="2">
    <source>
        <dbReference type="ARBA" id="ARBA00022448"/>
    </source>
</evidence>
<gene>
    <name evidence="15" type="ORF">TS85_23320</name>
</gene>
<dbReference type="Pfam" id="PF00593">
    <property type="entry name" value="TonB_dep_Rec_b-barrel"/>
    <property type="match status" value="1"/>
</dbReference>
<dbReference type="GO" id="GO:0044718">
    <property type="term" value="P:siderophore transmembrane transport"/>
    <property type="evidence" value="ECO:0007669"/>
    <property type="project" value="TreeGrafter"/>
</dbReference>
<dbReference type="PROSITE" id="PS52016">
    <property type="entry name" value="TONB_DEPENDENT_REC_3"/>
    <property type="match status" value="1"/>
</dbReference>
<evidence type="ECO:0000256" key="1">
    <source>
        <dbReference type="ARBA" id="ARBA00004571"/>
    </source>
</evidence>
<keyword evidence="3 10" id="KW-1134">Transmembrane beta strand</keyword>
<organism evidence="15 16">
    <name type="scientific">Sphingomonas hengshuiensis</name>
    <dbReference type="NCBI Taxonomy" id="1609977"/>
    <lineage>
        <taxon>Bacteria</taxon>
        <taxon>Pseudomonadati</taxon>
        <taxon>Pseudomonadota</taxon>
        <taxon>Alphaproteobacteria</taxon>
        <taxon>Sphingomonadales</taxon>
        <taxon>Sphingomonadaceae</taxon>
        <taxon>Sphingomonas</taxon>
    </lineage>
</organism>
<evidence type="ECO:0000259" key="13">
    <source>
        <dbReference type="Pfam" id="PF00593"/>
    </source>
</evidence>
<feature type="domain" description="TonB-dependent receptor-like beta-barrel" evidence="13">
    <location>
        <begin position="401"/>
        <end position="857"/>
    </location>
</feature>
<evidence type="ECO:0000256" key="5">
    <source>
        <dbReference type="ARBA" id="ARBA00022729"/>
    </source>
</evidence>
<dbReference type="GO" id="GO:0015344">
    <property type="term" value="F:siderophore uptake transmembrane transporter activity"/>
    <property type="evidence" value="ECO:0007669"/>
    <property type="project" value="TreeGrafter"/>
</dbReference>
<dbReference type="OrthoDB" id="593427at2"/>
<dbReference type="Gene3D" id="2.170.130.10">
    <property type="entry name" value="TonB-dependent receptor, plug domain"/>
    <property type="match status" value="1"/>
</dbReference>
<keyword evidence="16" id="KW-1185">Reference proteome</keyword>
<keyword evidence="7 10" id="KW-0472">Membrane</keyword>
<dbReference type="InterPro" id="IPR039426">
    <property type="entry name" value="TonB-dep_rcpt-like"/>
</dbReference>
<comment type="subcellular location">
    <subcellularLocation>
        <location evidence="1 10">Cell outer membrane</location>
        <topology evidence="1 10">Multi-pass membrane protein</topology>
    </subcellularLocation>
</comment>
<dbReference type="InterPro" id="IPR037066">
    <property type="entry name" value="Plug_dom_sf"/>
</dbReference>
<dbReference type="GO" id="GO:0009279">
    <property type="term" value="C:cell outer membrane"/>
    <property type="evidence" value="ECO:0007669"/>
    <property type="project" value="UniProtKB-SubCell"/>
</dbReference>
<evidence type="ECO:0000256" key="6">
    <source>
        <dbReference type="ARBA" id="ARBA00023077"/>
    </source>
</evidence>
<evidence type="ECO:0000256" key="7">
    <source>
        <dbReference type="ARBA" id="ARBA00023136"/>
    </source>
</evidence>
<feature type="chain" id="PRO_5030516280" evidence="12">
    <location>
        <begin position="23"/>
        <end position="920"/>
    </location>
</feature>
<dbReference type="SUPFAM" id="SSF56935">
    <property type="entry name" value="Porins"/>
    <property type="match status" value="1"/>
</dbReference>
<dbReference type="InterPro" id="IPR036942">
    <property type="entry name" value="Beta-barrel_TonB_sf"/>
</dbReference>
<evidence type="ECO:0000313" key="16">
    <source>
        <dbReference type="Proteomes" id="UP000032300"/>
    </source>
</evidence>
<evidence type="ECO:0000256" key="8">
    <source>
        <dbReference type="ARBA" id="ARBA00023170"/>
    </source>
</evidence>
<feature type="signal peptide" evidence="12">
    <location>
        <begin position="1"/>
        <end position="22"/>
    </location>
</feature>
<dbReference type="InterPro" id="IPR012910">
    <property type="entry name" value="Plug_dom"/>
</dbReference>
<evidence type="ECO:0000256" key="9">
    <source>
        <dbReference type="ARBA" id="ARBA00023237"/>
    </source>
</evidence>
<keyword evidence="8 15" id="KW-0675">Receptor</keyword>
<dbReference type="AlphaFoldDB" id="A0A7U5BF20"/>
<reference evidence="15 16" key="1">
    <citation type="journal article" date="2015" name="Int. J. Syst. Evol. Microbiol.">
        <title>Sphingomonas hengshuiensis sp. nov., isolated from lake wetland.</title>
        <authorList>
            <person name="Wei S."/>
            <person name="Wang T."/>
            <person name="Liu H."/>
            <person name="Zhang C."/>
            <person name="Guo J."/>
            <person name="Wang Q."/>
            <person name="Liang K."/>
            <person name="Zhang Z."/>
        </authorList>
    </citation>
    <scope>NUCLEOTIDE SEQUENCE [LARGE SCALE GENOMIC DNA]</scope>
    <source>
        <strain evidence="15 16">WHSC-8</strain>
    </source>
</reference>
<dbReference type="PANTHER" id="PTHR30069">
    <property type="entry name" value="TONB-DEPENDENT OUTER MEMBRANE RECEPTOR"/>
    <property type="match status" value="1"/>
</dbReference>